<dbReference type="EMBL" id="JANQAO010000001">
    <property type="protein sequence ID" value="MDM5147244.1"/>
    <property type="molecule type" value="Genomic_DNA"/>
</dbReference>
<accession>A0ABT7QKM0</accession>
<dbReference type="InterPro" id="IPR022496">
    <property type="entry name" value="T6A_TsaB"/>
</dbReference>
<organism evidence="5 6">
    <name type="scientific">Candidatus Doriopsillibacter californiensis</name>
    <dbReference type="NCBI Taxonomy" id="2970740"/>
    <lineage>
        <taxon>Bacteria</taxon>
        <taxon>Pseudomonadati</taxon>
        <taxon>Pseudomonadota</taxon>
        <taxon>Gammaproteobacteria</taxon>
        <taxon>Candidatus Tethybacterales</taxon>
        <taxon>Candidatus Persebacteraceae</taxon>
        <taxon>Candidatus Doriopsillibacter</taxon>
    </lineage>
</organism>
<dbReference type="Pfam" id="PF00814">
    <property type="entry name" value="TsaD"/>
    <property type="match status" value="1"/>
</dbReference>
<dbReference type="InterPro" id="IPR043129">
    <property type="entry name" value="ATPase_NBD"/>
</dbReference>
<keyword evidence="5" id="KW-0012">Acyltransferase</keyword>
<name>A0ABT7QKM0_9GAMM</name>
<reference evidence="5" key="2">
    <citation type="journal article" date="2023" name="Microbiome">
        <title>Synthase-selected sorting approach identifies a beta-lactone synthase in a nudibranch symbiotic bacterium.</title>
        <authorList>
            <person name="Dzunkova M."/>
            <person name="La Clair J.J."/>
            <person name="Tyml T."/>
            <person name="Doud D."/>
            <person name="Schulz F."/>
            <person name="Piquer-Esteban S."/>
            <person name="Porcel Sanchis D."/>
            <person name="Osborn A."/>
            <person name="Robinson D."/>
            <person name="Louie K.B."/>
            <person name="Bowen B.P."/>
            <person name="Bowers R.M."/>
            <person name="Lee J."/>
            <person name="Arnau V."/>
            <person name="Diaz-Villanueva W."/>
            <person name="Stepanauskas R."/>
            <person name="Gosliner T."/>
            <person name="Date S.V."/>
            <person name="Northen T.R."/>
            <person name="Cheng J.F."/>
            <person name="Burkart M.D."/>
            <person name="Woyke T."/>
        </authorList>
    </citation>
    <scope>NUCLEOTIDE SEQUENCE</scope>
    <source>
        <strain evidence="5">Df01</strain>
    </source>
</reference>
<protein>
    <recommendedName>
        <fullName evidence="2">tRNA threonylcarbamoyladenosine biosynthesis protein TsaB</fullName>
    </recommendedName>
    <alternativeName>
        <fullName evidence="3">t(6)A37 threonylcarbamoyladenosine biosynthesis protein TsaB</fullName>
    </alternativeName>
</protein>
<evidence type="ECO:0000259" key="4">
    <source>
        <dbReference type="Pfam" id="PF00814"/>
    </source>
</evidence>
<feature type="domain" description="Gcp-like" evidence="4">
    <location>
        <begin position="34"/>
        <end position="125"/>
    </location>
</feature>
<proteinExistence type="inferred from homology"/>
<sequence>MSTILAVDSGGPMFSAALWSNDEVIQQKVVDKTPHSEHALPLVRQLLATVEMTLAQCDAFAFGAGPGRFSGLRLACGLAQTFAYASQRPLVATPSLAALAQANYGETETAAYAALPAHRGHLYLALCQQYDGRWHNSRPQLLEVGAVKINRRRQHCCGEGFMRYLSAAGTLNTTAPYPTAAAVATIAANMLMHEETTDVLAATPLYVRTQVAQTIAERQKSRKSKHQ</sequence>
<evidence type="ECO:0000313" key="6">
    <source>
        <dbReference type="Proteomes" id="UP001168167"/>
    </source>
</evidence>
<evidence type="ECO:0000313" key="5">
    <source>
        <dbReference type="EMBL" id="MDM5147244.1"/>
    </source>
</evidence>
<evidence type="ECO:0000256" key="1">
    <source>
        <dbReference type="ARBA" id="ARBA00010493"/>
    </source>
</evidence>
<comment type="similarity">
    <text evidence="1">Belongs to the KAE1 / TsaD family. TsaB subfamily.</text>
</comment>
<dbReference type="NCBIfam" id="TIGR03725">
    <property type="entry name" value="T6A_YeaZ"/>
    <property type="match status" value="1"/>
</dbReference>
<reference evidence="5" key="1">
    <citation type="submission" date="2022-08" db="EMBL/GenBank/DDBJ databases">
        <authorList>
            <person name="Dzunkova M."/>
            <person name="La Clair J."/>
            <person name="Tyml T."/>
            <person name="Doud D."/>
            <person name="Schulz F."/>
            <person name="Piquer S."/>
            <person name="Porcel Sanchis D."/>
            <person name="Osborn A."/>
            <person name="Robinson D."/>
            <person name="Louie K.B."/>
            <person name="Bowen B.P."/>
            <person name="Bowers R."/>
            <person name="Lee J."/>
            <person name="Arnau Llombart V."/>
            <person name="Diaz Villanueva W."/>
            <person name="Gosliner T."/>
            <person name="Northen T."/>
            <person name="Cheng J.-F."/>
            <person name="Burkart M.D."/>
            <person name="Woyke T."/>
        </authorList>
    </citation>
    <scope>NUCLEOTIDE SEQUENCE</scope>
    <source>
        <strain evidence="5">Df01</strain>
    </source>
</reference>
<keyword evidence="5" id="KW-0808">Transferase</keyword>
<keyword evidence="6" id="KW-1185">Reference proteome</keyword>
<evidence type="ECO:0000256" key="3">
    <source>
        <dbReference type="ARBA" id="ARBA00032446"/>
    </source>
</evidence>
<dbReference type="InterPro" id="IPR000905">
    <property type="entry name" value="Gcp-like_dom"/>
</dbReference>
<dbReference type="Gene3D" id="3.30.420.40">
    <property type="match status" value="2"/>
</dbReference>
<evidence type="ECO:0000256" key="2">
    <source>
        <dbReference type="ARBA" id="ARBA00019012"/>
    </source>
</evidence>
<dbReference type="GO" id="GO:0061711">
    <property type="term" value="F:tRNA N(6)-L-threonylcarbamoyladenine synthase activity"/>
    <property type="evidence" value="ECO:0007669"/>
    <property type="project" value="UniProtKB-EC"/>
</dbReference>
<comment type="caution">
    <text evidence="5">The sequence shown here is derived from an EMBL/GenBank/DDBJ whole genome shotgun (WGS) entry which is preliminary data.</text>
</comment>
<gene>
    <name evidence="5" type="primary">tsaB</name>
    <name evidence="5" type="ORF">NQX30_02495</name>
</gene>
<dbReference type="Proteomes" id="UP001168167">
    <property type="component" value="Unassembled WGS sequence"/>
</dbReference>
<dbReference type="SUPFAM" id="SSF53067">
    <property type="entry name" value="Actin-like ATPase domain"/>
    <property type="match status" value="2"/>
</dbReference>